<dbReference type="AlphaFoldDB" id="A0AAP3GVK1"/>
<comment type="caution">
    <text evidence="8">The sequence shown here is derived from an EMBL/GenBank/DDBJ whole genome shotgun (WGS) entry which is preliminary data.</text>
</comment>
<evidence type="ECO:0000313" key="8">
    <source>
        <dbReference type="EMBL" id="MCZ3844346.1"/>
    </source>
</evidence>
<dbReference type="Pfam" id="PF05065">
    <property type="entry name" value="Phage_capsid"/>
    <property type="match status" value="1"/>
</dbReference>
<reference evidence="8" key="1">
    <citation type="submission" date="2022-01" db="EMBL/GenBank/DDBJ databases">
        <title>VMRC isolate genome collection.</title>
        <authorList>
            <person name="France M."/>
            <person name="Rutt L."/>
            <person name="Humphrys M."/>
            <person name="Ravel J."/>
        </authorList>
    </citation>
    <scope>NUCLEOTIDE SEQUENCE</scope>
    <source>
        <strain evidence="8">C0127B5</strain>
    </source>
</reference>
<dbReference type="InterPro" id="IPR006433">
    <property type="entry name" value="Prohead_protease"/>
</dbReference>
<comment type="subcellular location">
    <subcellularLocation>
        <location evidence="1">Virion</location>
    </subcellularLocation>
</comment>
<organism evidence="8 9">
    <name type="scientific">Lactobacillus mulieris</name>
    <dbReference type="NCBI Taxonomy" id="2508708"/>
    <lineage>
        <taxon>Bacteria</taxon>
        <taxon>Bacillati</taxon>
        <taxon>Bacillota</taxon>
        <taxon>Bacilli</taxon>
        <taxon>Lactobacillales</taxon>
        <taxon>Lactobacillaceae</taxon>
        <taxon>Lactobacillus</taxon>
    </lineage>
</organism>
<feature type="domain" description="Prohead serine protease" evidence="6">
    <location>
        <begin position="21"/>
        <end position="176"/>
    </location>
</feature>
<feature type="compositionally biased region" description="Basic and acidic residues" evidence="5">
    <location>
        <begin position="180"/>
        <end position="197"/>
    </location>
</feature>
<dbReference type="InterPro" id="IPR024455">
    <property type="entry name" value="Phage_capsid"/>
</dbReference>
<protein>
    <submittedName>
        <fullName evidence="8">Phage major capsid protein</fullName>
    </submittedName>
</protein>
<evidence type="ECO:0000256" key="4">
    <source>
        <dbReference type="ARBA" id="ARBA00022801"/>
    </source>
</evidence>
<dbReference type="SUPFAM" id="SSF56563">
    <property type="entry name" value="Major capsid protein gp5"/>
    <property type="match status" value="1"/>
</dbReference>
<dbReference type="InterPro" id="IPR054613">
    <property type="entry name" value="Peptidase_S78_dom"/>
</dbReference>
<keyword evidence="4" id="KW-0378">Hydrolase</keyword>
<dbReference type="Proteomes" id="UP001213015">
    <property type="component" value="Unassembled WGS sequence"/>
</dbReference>
<dbReference type="GO" id="GO:0006508">
    <property type="term" value="P:proteolysis"/>
    <property type="evidence" value="ECO:0007669"/>
    <property type="project" value="UniProtKB-KW"/>
</dbReference>
<evidence type="ECO:0000259" key="7">
    <source>
        <dbReference type="Pfam" id="PF05065"/>
    </source>
</evidence>
<feature type="compositionally biased region" description="Basic and acidic residues" evidence="5">
    <location>
        <begin position="206"/>
        <end position="233"/>
    </location>
</feature>
<evidence type="ECO:0000259" key="6">
    <source>
        <dbReference type="Pfam" id="PF04586"/>
    </source>
</evidence>
<feature type="domain" description="Phage capsid-like C-terminal" evidence="7">
    <location>
        <begin position="342"/>
        <end position="559"/>
    </location>
</feature>
<dbReference type="NCBIfam" id="TIGR01543">
    <property type="entry name" value="proheadase_HK97"/>
    <property type="match status" value="1"/>
</dbReference>
<gene>
    <name evidence="8" type="ORF">L2422_02240</name>
</gene>
<accession>A0AAP3GVK1</accession>
<sequence length="615" mass="68689">MPKNNDFKCDVRSINLQLASLTTRDAENGSHKITGYGMLFNQPSVPMPFIEYIKPEALDGLDLSSVMLLRSHDFDQILARVDSGTLSVRVDDKGLYFEATMPDTTLGNDTLADIKAGNIKGCSIGFNIGDDDWSRDDSGQTIHQINEISHLNEISLTPIPAYQQTSANVERSLKQFLEKGGTEMPQEVKDLKDKESGTQEPNSTDENSKEETRDDSSKKDEKKPDFDIDDLAKRVAGILSKQAKRDDEDDSSDDSDDSSTDSDEEDKDKNAGKQTTRKGQKRDANPEQETRDNKGGMKMPKILNQKTDSPVAENKRDFLHYMKTGEVKRDATEGGIGLSTGQVLIPQDILAAEHDQHQFARLGNMIRTISVKHTTGKLPYFSEETGKLTKRTGEFVPSETGSAPQIKQILWDLKSFSKKYPYSIELLNDSDYNWEAELAQRCVDLKDNTDDDEIMKVLTNNITASTTGDLLASITEAIDKKLKPNDSKQSNIVLSQSAFYYLDSMKDTMGRPLVQPDVTKATDGFIKGKSVVIIDDTLFPNAKDGDVNMIITPLQKAAIKFMQNQVTGKFIDTYDEFFRILGIYMRADYQQYRGDLINWYTGNKTVTQAASTPGK</sequence>
<feature type="compositionally biased region" description="Acidic residues" evidence="5">
    <location>
        <begin position="247"/>
        <end position="266"/>
    </location>
</feature>
<dbReference type="GO" id="GO:0008233">
    <property type="term" value="F:peptidase activity"/>
    <property type="evidence" value="ECO:0007669"/>
    <property type="project" value="UniProtKB-KW"/>
</dbReference>
<proteinExistence type="predicted"/>
<dbReference type="InterPro" id="IPR054612">
    <property type="entry name" value="Phage_capsid-like_C"/>
</dbReference>
<evidence type="ECO:0000256" key="1">
    <source>
        <dbReference type="ARBA" id="ARBA00004328"/>
    </source>
</evidence>
<dbReference type="Pfam" id="PF04586">
    <property type="entry name" value="Peptidase_S78"/>
    <property type="match status" value="1"/>
</dbReference>
<dbReference type="NCBIfam" id="TIGR01554">
    <property type="entry name" value="major_cap_HK97"/>
    <property type="match status" value="1"/>
</dbReference>
<feature type="compositionally biased region" description="Basic and acidic residues" evidence="5">
    <location>
        <begin position="281"/>
        <end position="295"/>
    </location>
</feature>
<dbReference type="RefSeq" id="WP_269255585.1">
    <property type="nucleotide sequence ID" value="NZ_JAKHKO010000002.1"/>
</dbReference>
<keyword evidence="3" id="KW-0645">Protease</keyword>
<dbReference type="EMBL" id="JAKHLF010000002">
    <property type="protein sequence ID" value="MCZ3844346.1"/>
    <property type="molecule type" value="Genomic_DNA"/>
</dbReference>
<evidence type="ECO:0000256" key="5">
    <source>
        <dbReference type="SAM" id="MobiDB-lite"/>
    </source>
</evidence>
<evidence type="ECO:0000256" key="3">
    <source>
        <dbReference type="ARBA" id="ARBA00022670"/>
    </source>
</evidence>
<feature type="region of interest" description="Disordered" evidence="5">
    <location>
        <begin position="180"/>
        <end position="312"/>
    </location>
</feature>
<name>A0AAP3GVK1_9LACO</name>
<keyword evidence="2" id="KW-1188">Viral release from host cell</keyword>
<evidence type="ECO:0000313" key="9">
    <source>
        <dbReference type="Proteomes" id="UP001213015"/>
    </source>
</evidence>
<evidence type="ECO:0000256" key="2">
    <source>
        <dbReference type="ARBA" id="ARBA00022612"/>
    </source>
</evidence>